<evidence type="ECO:0000313" key="2">
    <source>
        <dbReference type="Proteomes" id="UP000256690"/>
    </source>
</evidence>
<evidence type="ECO:0000313" key="1">
    <source>
        <dbReference type="EMBL" id="RDW63190.1"/>
    </source>
</evidence>
<gene>
    <name evidence="1" type="ORF">DSM5745_10301</name>
</gene>
<dbReference type="RefSeq" id="XP_026599379.1">
    <property type="nucleotide sequence ID" value="XM_026752317.1"/>
</dbReference>
<dbReference type="OrthoDB" id="5401170at2759"/>
<dbReference type="GeneID" id="38120671"/>
<proteinExistence type="predicted"/>
<sequence>MADKQFLDSWIGKTLEIPSTSPPSTWTLEKKLSEKNDQVPADDYHDHPKAGAAYAGFICRNVENPEDVAFVRVFAQIPYGGSEYAIHAERARQASPAQALPFDGRLEVENYQLLRENGCKAAPRVRAHEVTTQDPDSALVPGGFLHYIVSDVAKGVQLNEEVFWAYPREERDAIRDGFREAWTYVYGPHLDVVVAMSNYVFGRECLGAGLDADQDALEHLFWDPQARKV</sequence>
<dbReference type="EMBL" id="PVWQ01000015">
    <property type="protein sequence ID" value="RDW63190.1"/>
    <property type="molecule type" value="Genomic_DNA"/>
</dbReference>
<accession>A0A3D8QNG7</accession>
<protein>
    <submittedName>
        <fullName evidence="1">Uncharacterized protein</fullName>
    </submittedName>
</protein>
<organism evidence="1 2">
    <name type="scientific">Aspergillus mulundensis</name>
    <dbReference type="NCBI Taxonomy" id="1810919"/>
    <lineage>
        <taxon>Eukaryota</taxon>
        <taxon>Fungi</taxon>
        <taxon>Dikarya</taxon>
        <taxon>Ascomycota</taxon>
        <taxon>Pezizomycotina</taxon>
        <taxon>Eurotiomycetes</taxon>
        <taxon>Eurotiomycetidae</taxon>
        <taxon>Eurotiales</taxon>
        <taxon>Aspergillaceae</taxon>
        <taxon>Aspergillus</taxon>
        <taxon>Aspergillus subgen. Nidulantes</taxon>
    </lineage>
</organism>
<reference evidence="1 2" key="1">
    <citation type="journal article" date="2018" name="IMA Fungus">
        <title>IMA Genome-F 9: Draft genome sequence of Annulohypoxylon stygium, Aspergillus mulundensis, Berkeleyomyces basicola (syn. Thielaviopsis basicola), Ceratocystis smalleyi, two Cercospora beticola strains, Coleophoma cylindrospora, Fusarium fracticaudum, Phialophora cf. hyalina, and Morchella septimelata.</title>
        <authorList>
            <person name="Wingfield B.D."/>
            <person name="Bills G.F."/>
            <person name="Dong Y."/>
            <person name="Huang W."/>
            <person name="Nel W.J."/>
            <person name="Swalarsk-Parry B.S."/>
            <person name="Vaghefi N."/>
            <person name="Wilken P.M."/>
            <person name="An Z."/>
            <person name="de Beer Z.W."/>
            <person name="De Vos L."/>
            <person name="Chen L."/>
            <person name="Duong T.A."/>
            <person name="Gao Y."/>
            <person name="Hammerbacher A."/>
            <person name="Kikkert J.R."/>
            <person name="Li Y."/>
            <person name="Li H."/>
            <person name="Li K."/>
            <person name="Li Q."/>
            <person name="Liu X."/>
            <person name="Ma X."/>
            <person name="Naidoo K."/>
            <person name="Pethybridge S.J."/>
            <person name="Sun J."/>
            <person name="Steenkamp E.T."/>
            <person name="van der Nest M.A."/>
            <person name="van Wyk S."/>
            <person name="Wingfield M.J."/>
            <person name="Xiong C."/>
            <person name="Yue Q."/>
            <person name="Zhang X."/>
        </authorList>
    </citation>
    <scope>NUCLEOTIDE SEQUENCE [LARGE SCALE GENOMIC DNA]</scope>
    <source>
        <strain evidence="1 2">DSM 5745</strain>
    </source>
</reference>
<dbReference type="Proteomes" id="UP000256690">
    <property type="component" value="Unassembled WGS sequence"/>
</dbReference>
<dbReference type="AlphaFoldDB" id="A0A3D8QNG7"/>
<name>A0A3D8QNG7_9EURO</name>
<comment type="caution">
    <text evidence="1">The sequence shown here is derived from an EMBL/GenBank/DDBJ whole genome shotgun (WGS) entry which is preliminary data.</text>
</comment>
<keyword evidence="2" id="KW-1185">Reference proteome</keyword>